<dbReference type="Pfam" id="PF05199">
    <property type="entry name" value="GMC_oxred_C"/>
    <property type="match status" value="1"/>
</dbReference>
<comment type="catalytic activity">
    <reaction evidence="1">
        <text>D-glucose + O2 = 2-dehydro-D-glucose + H2O2</text>
        <dbReference type="Rhea" id="RHEA:10552"/>
        <dbReference type="ChEBI" id="CHEBI:4167"/>
        <dbReference type="ChEBI" id="CHEBI:15379"/>
        <dbReference type="ChEBI" id="CHEBI:16240"/>
        <dbReference type="ChEBI" id="CHEBI:16609"/>
        <dbReference type="EC" id="1.1.3.10"/>
    </reaction>
</comment>
<reference evidence="15 16" key="1">
    <citation type="submission" date="2019-10" db="EMBL/GenBank/DDBJ databases">
        <authorList>
            <person name="Palmer J.M."/>
        </authorList>
    </citation>
    <scope>NUCLEOTIDE SEQUENCE [LARGE SCALE GENOMIC DNA]</scope>
    <source>
        <strain evidence="15 16">TWF730</strain>
    </source>
</reference>
<dbReference type="PANTHER" id="PTHR42784:SF1">
    <property type="entry name" value="PYRANOSE 2-OXIDASE"/>
    <property type="match status" value="1"/>
</dbReference>
<evidence type="ECO:0000256" key="7">
    <source>
        <dbReference type="ARBA" id="ARBA00022630"/>
    </source>
</evidence>
<evidence type="ECO:0000256" key="2">
    <source>
        <dbReference type="ARBA" id="ARBA00001974"/>
    </source>
</evidence>
<proteinExistence type="inferred from homology"/>
<evidence type="ECO:0000256" key="5">
    <source>
        <dbReference type="ARBA" id="ARBA00013082"/>
    </source>
</evidence>
<dbReference type="EC" id="1.1.3.10" evidence="5"/>
<dbReference type="InterPro" id="IPR051473">
    <property type="entry name" value="P2Ox-like"/>
</dbReference>
<evidence type="ECO:0000313" key="15">
    <source>
        <dbReference type="EMBL" id="KAK6343486.1"/>
    </source>
</evidence>
<evidence type="ECO:0000256" key="3">
    <source>
        <dbReference type="ARBA" id="ARBA00010790"/>
    </source>
</evidence>
<dbReference type="PANTHER" id="PTHR42784">
    <property type="entry name" value="PYRANOSE 2-OXIDASE"/>
    <property type="match status" value="1"/>
</dbReference>
<keyword evidence="9" id="KW-0560">Oxidoreductase</keyword>
<keyword evidence="7" id="KW-0285">Flavoprotein</keyword>
<accession>A0AAV9UJM4</accession>
<dbReference type="Proteomes" id="UP001373714">
    <property type="component" value="Unassembled WGS sequence"/>
</dbReference>
<feature type="domain" description="Glucose-methanol-choline oxidoreductase N-terminal" evidence="13">
    <location>
        <begin position="262"/>
        <end position="337"/>
    </location>
</feature>
<organism evidence="15 16">
    <name type="scientific">Orbilia blumenaviensis</name>
    <dbReference type="NCBI Taxonomy" id="1796055"/>
    <lineage>
        <taxon>Eukaryota</taxon>
        <taxon>Fungi</taxon>
        <taxon>Dikarya</taxon>
        <taxon>Ascomycota</taxon>
        <taxon>Pezizomycotina</taxon>
        <taxon>Orbiliomycetes</taxon>
        <taxon>Orbiliales</taxon>
        <taxon>Orbiliaceae</taxon>
        <taxon>Orbilia</taxon>
    </lineage>
</organism>
<keyword evidence="8" id="KW-0274">FAD</keyword>
<comment type="caution">
    <text evidence="15">The sequence shown here is derived from an EMBL/GenBank/DDBJ whole genome shotgun (WGS) entry which is preliminary data.</text>
</comment>
<dbReference type="AlphaFoldDB" id="A0AAV9UJM4"/>
<sequence length="566" mass="62807">MTAASIQGQDFHAIDPPGFFLKDKIAEGTKLIDENIDVLIVGSGPIGATYARKLVESGRKVWMLEVGAQEHRTPGEHKKNAIVFQKDVNSFVNVIKGDLNLLSVPTSKVTSNTLNPVSYSNAAYIQNGQNPNQAPHVNLDNAAATRTVGGMAAHWTCATPRPHPKLELPDTYDSKRWDQLFSAAERLIGTSSDEFEDSIRQQLVKRTLQEAYADDDREFKALPLACKRSEQNKSFVKWSSTATVLGQELIDILKQEPSRAKKFELLDEHLCEKILPVNDDPKQVWGVKAQDLRTGTDKLIKAKQVVICAGAVLTPQILFNSGLDESLPALGKWLTEQTMTFCQIVLKKSLIEKVDKDPYHLGWKKIVEAHRKQFKADPLPFPFDDPDPQITTPVSDKYPWHTQIHRDAFSYGLVPPAFDQRVIVDLRWFGLVKPVESNCVTFEHKIKDMYGMPQPTFNYELSDEDAEQANEMMNDMTTVASKLGGYLPGAEPVFLPPGAALHICGTTRVGTSKTDSVVDENCKVWDFNNLYLGGCNVIPTRIACNPTLTAICYALVGAEAIDKALG</sequence>
<dbReference type="InterPro" id="IPR036188">
    <property type="entry name" value="FAD/NAD-bd_sf"/>
</dbReference>
<comment type="subunit">
    <text evidence="4">Homotetramer.</text>
</comment>
<comment type="similarity">
    <text evidence="3">Belongs to the GMC oxidoreductase family.</text>
</comment>
<dbReference type="GO" id="GO:0050233">
    <property type="term" value="F:pyranose oxidase activity"/>
    <property type="evidence" value="ECO:0007669"/>
    <property type="project" value="UniProtKB-EC"/>
</dbReference>
<protein>
    <recommendedName>
        <fullName evidence="6">Pyranose 2-oxidase</fullName>
        <ecNumber evidence="5">1.1.3.10</ecNumber>
    </recommendedName>
    <alternativeName>
        <fullName evidence="11">FAD-oxidoreductase</fullName>
    </alternativeName>
    <alternativeName>
        <fullName evidence="10">Glucose 2-oxidase</fullName>
    </alternativeName>
    <alternativeName>
        <fullName evidence="12">Pyranose:oxygen 2-oxidoreductase</fullName>
    </alternativeName>
</protein>
<evidence type="ECO:0000256" key="1">
    <source>
        <dbReference type="ARBA" id="ARBA00000827"/>
    </source>
</evidence>
<evidence type="ECO:0000256" key="10">
    <source>
        <dbReference type="ARBA" id="ARBA00030508"/>
    </source>
</evidence>
<dbReference type="InterPro" id="IPR007867">
    <property type="entry name" value="GMC_OxRtase_C"/>
</dbReference>
<comment type="cofactor">
    <cofactor evidence="2">
        <name>FAD</name>
        <dbReference type="ChEBI" id="CHEBI:57692"/>
    </cofactor>
</comment>
<evidence type="ECO:0000256" key="11">
    <source>
        <dbReference type="ARBA" id="ARBA00031159"/>
    </source>
</evidence>
<dbReference type="Pfam" id="PF00732">
    <property type="entry name" value="GMC_oxred_N"/>
    <property type="match status" value="1"/>
</dbReference>
<evidence type="ECO:0000256" key="12">
    <source>
        <dbReference type="ARBA" id="ARBA00031330"/>
    </source>
</evidence>
<evidence type="ECO:0000259" key="13">
    <source>
        <dbReference type="Pfam" id="PF00732"/>
    </source>
</evidence>
<evidence type="ECO:0000256" key="6">
    <source>
        <dbReference type="ARBA" id="ARBA00016408"/>
    </source>
</evidence>
<evidence type="ECO:0000313" key="16">
    <source>
        <dbReference type="Proteomes" id="UP001373714"/>
    </source>
</evidence>
<dbReference type="NCBIfam" id="TIGR02462">
    <property type="entry name" value="pyranose_ox"/>
    <property type="match status" value="1"/>
</dbReference>
<gene>
    <name evidence="15" type="ORF">TWF730_011075</name>
</gene>
<keyword evidence="16" id="KW-1185">Reference proteome</keyword>
<dbReference type="Gene3D" id="3.50.50.60">
    <property type="entry name" value="FAD/NAD(P)-binding domain"/>
    <property type="match status" value="2"/>
</dbReference>
<dbReference type="EMBL" id="JAVHNS010000009">
    <property type="protein sequence ID" value="KAK6343486.1"/>
    <property type="molecule type" value="Genomic_DNA"/>
</dbReference>
<evidence type="ECO:0000256" key="8">
    <source>
        <dbReference type="ARBA" id="ARBA00022827"/>
    </source>
</evidence>
<evidence type="ECO:0000256" key="4">
    <source>
        <dbReference type="ARBA" id="ARBA00011881"/>
    </source>
</evidence>
<dbReference type="InterPro" id="IPR000172">
    <property type="entry name" value="GMC_OxRdtase_N"/>
</dbReference>
<dbReference type="GO" id="GO:0050660">
    <property type="term" value="F:flavin adenine dinucleotide binding"/>
    <property type="evidence" value="ECO:0007669"/>
    <property type="project" value="InterPro"/>
</dbReference>
<dbReference type="InterPro" id="IPR012814">
    <property type="entry name" value="P2OX"/>
</dbReference>
<evidence type="ECO:0000259" key="14">
    <source>
        <dbReference type="Pfam" id="PF05199"/>
    </source>
</evidence>
<name>A0AAV9UJM4_9PEZI</name>
<dbReference type="SUPFAM" id="SSF51905">
    <property type="entry name" value="FAD/NAD(P)-binding domain"/>
    <property type="match status" value="1"/>
</dbReference>
<feature type="domain" description="Glucose-methanol-choline oxidoreductase C-terminal" evidence="14">
    <location>
        <begin position="434"/>
        <end position="554"/>
    </location>
</feature>
<evidence type="ECO:0000256" key="9">
    <source>
        <dbReference type="ARBA" id="ARBA00023002"/>
    </source>
</evidence>
<dbReference type="SUPFAM" id="SSF54373">
    <property type="entry name" value="FAD-linked reductases, C-terminal domain"/>
    <property type="match status" value="1"/>
</dbReference>